<reference evidence="2" key="1">
    <citation type="journal article" date="2023" name="BMC Genomics">
        <title>Chromosome-level genome assemblies of Cutaneotrichosporon spp. (Trichosporonales, Basidiomycota) reveal imbalanced evolution between nucleotide sequences and chromosome synteny.</title>
        <authorList>
            <person name="Kobayashi Y."/>
            <person name="Kayamori A."/>
            <person name="Aoki K."/>
            <person name="Shiwa Y."/>
            <person name="Matsutani M."/>
            <person name="Fujita N."/>
            <person name="Sugita T."/>
            <person name="Iwasaki W."/>
            <person name="Tanaka N."/>
            <person name="Takashima M."/>
        </authorList>
    </citation>
    <scope>NUCLEOTIDE SEQUENCE</scope>
    <source>
        <strain evidence="2">HIS016</strain>
    </source>
</reference>
<evidence type="ECO:0000256" key="1">
    <source>
        <dbReference type="SAM" id="MobiDB-lite"/>
    </source>
</evidence>
<dbReference type="SUPFAM" id="SSF50494">
    <property type="entry name" value="Trypsin-like serine proteases"/>
    <property type="match status" value="1"/>
</dbReference>
<feature type="region of interest" description="Disordered" evidence="1">
    <location>
        <begin position="289"/>
        <end position="309"/>
    </location>
</feature>
<keyword evidence="3" id="KW-1185">Reference proteome</keyword>
<protein>
    <recommendedName>
        <fullName evidence="4">Trypsin-like serine protease</fullName>
    </recommendedName>
</protein>
<comment type="caution">
    <text evidence="2">The sequence shown here is derived from an EMBL/GenBank/DDBJ whole genome shotgun (WGS) entry which is preliminary data.</text>
</comment>
<name>A0AAD3TMW2_9TREE</name>
<dbReference type="Proteomes" id="UP001222932">
    <property type="component" value="Unassembled WGS sequence"/>
</dbReference>
<dbReference type="Gene3D" id="2.40.10.10">
    <property type="entry name" value="Trypsin-like serine proteases"/>
    <property type="match status" value="1"/>
</dbReference>
<feature type="compositionally biased region" description="Pro residues" evidence="1">
    <location>
        <begin position="1"/>
        <end position="11"/>
    </location>
</feature>
<accession>A0AAD3TMW2</accession>
<dbReference type="EMBL" id="BTCM01000001">
    <property type="protein sequence ID" value="GMK53492.1"/>
    <property type="molecule type" value="Genomic_DNA"/>
</dbReference>
<gene>
    <name evidence="2" type="ORF">CspeluHIS016_0100780</name>
</gene>
<sequence>MSDTPATPPSPDATAQDLYPSPPSSPVQYRSRDVLEELGLRAAYPGALTDFYGLPSNPVSLYKTGIPFPSEGLIRRRLIPVTSHPIVGVWHLIGNEIATALNTMQVQWTSIDPVRFANEQDHGSNISVQPLPELYVWIGVEPLSLTPAKAKDVALSIKELLASHDQHEVEVAIRESIVRSQMIPWVDDFYVTERHPFTPALGVALGSRHGEGTGGLYFRSGGNIMLLTAAHVLRDPTGDAYRKAYKHKNMSQPKVMILAPGDEAREAALAAVESKIDLIASLIDKVKRLSEDDHPDGPPPPEVQASTTQSVAGVNRLANKYKEFLVKMKPSESTKVRTIGHIKFIDRIAHGVAPHGYTLDWGCVQIAQDKVDSVVGIGNQIYIGDTSPHRYLPVMYGENGRRSPYPVNGLLPIRGMVSAGGFKIEDGEGIKVLKNGRTTQTTMGVVTGLLSIVRKDVDGQESRSFELSVVSAVSREPFSSVGDSGAAIVDPSGRLVGLLHGGAGDAFSAKSDVTYCTPFWWLYSQIKNQFPDAVLL</sequence>
<reference evidence="2" key="2">
    <citation type="submission" date="2023-06" db="EMBL/GenBank/DDBJ databases">
        <authorList>
            <person name="Kobayashi Y."/>
            <person name="Kayamori A."/>
            <person name="Aoki K."/>
            <person name="Shiwa Y."/>
            <person name="Fujita N."/>
            <person name="Sugita T."/>
            <person name="Iwasaki W."/>
            <person name="Tanaka N."/>
            <person name="Takashima M."/>
        </authorList>
    </citation>
    <scope>NUCLEOTIDE SEQUENCE</scope>
    <source>
        <strain evidence="2">HIS016</strain>
    </source>
</reference>
<proteinExistence type="predicted"/>
<dbReference type="AlphaFoldDB" id="A0AAD3TMW2"/>
<evidence type="ECO:0000313" key="2">
    <source>
        <dbReference type="EMBL" id="GMK53492.1"/>
    </source>
</evidence>
<evidence type="ECO:0008006" key="4">
    <source>
        <dbReference type="Google" id="ProtNLM"/>
    </source>
</evidence>
<organism evidence="2 3">
    <name type="scientific">Cutaneotrichosporon spelunceum</name>
    <dbReference type="NCBI Taxonomy" id="1672016"/>
    <lineage>
        <taxon>Eukaryota</taxon>
        <taxon>Fungi</taxon>
        <taxon>Dikarya</taxon>
        <taxon>Basidiomycota</taxon>
        <taxon>Agaricomycotina</taxon>
        <taxon>Tremellomycetes</taxon>
        <taxon>Trichosporonales</taxon>
        <taxon>Trichosporonaceae</taxon>
        <taxon>Cutaneotrichosporon</taxon>
    </lineage>
</organism>
<dbReference type="InterPro" id="IPR009003">
    <property type="entry name" value="Peptidase_S1_PA"/>
</dbReference>
<dbReference type="InterPro" id="IPR043504">
    <property type="entry name" value="Peptidase_S1_PA_chymotrypsin"/>
</dbReference>
<evidence type="ECO:0000313" key="3">
    <source>
        <dbReference type="Proteomes" id="UP001222932"/>
    </source>
</evidence>
<feature type="region of interest" description="Disordered" evidence="1">
    <location>
        <begin position="1"/>
        <end position="27"/>
    </location>
</feature>